<dbReference type="AlphaFoldDB" id="A0A835I3D6"/>
<name>A0A835I3D6_9MAGN</name>
<organism evidence="1 2">
    <name type="scientific">Coptis chinensis</name>
    <dbReference type="NCBI Taxonomy" id="261450"/>
    <lineage>
        <taxon>Eukaryota</taxon>
        <taxon>Viridiplantae</taxon>
        <taxon>Streptophyta</taxon>
        <taxon>Embryophyta</taxon>
        <taxon>Tracheophyta</taxon>
        <taxon>Spermatophyta</taxon>
        <taxon>Magnoliopsida</taxon>
        <taxon>Ranunculales</taxon>
        <taxon>Ranunculaceae</taxon>
        <taxon>Coptidoideae</taxon>
        <taxon>Coptis</taxon>
    </lineage>
</organism>
<evidence type="ECO:0000313" key="2">
    <source>
        <dbReference type="Proteomes" id="UP000631114"/>
    </source>
</evidence>
<keyword evidence="2" id="KW-1185">Reference proteome</keyword>
<proteinExistence type="predicted"/>
<protein>
    <recommendedName>
        <fullName evidence="3">Protein kinase domain-containing protein</fullName>
    </recommendedName>
</protein>
<reference evidence="1 2" key="1">
    <citation type="submission" date="2020-10" db="EMBL/GenBank/DDBJ databases">
        <title>The Coptis chinensis genome and diversification of protoberbering-type alkaloids.</title>
        <authorList>
            <person name="Wang B."/>
            <person name="Shu S."/>
            <person name="Song C."/>
            <person name="Liu Y."/>
        </authorList>
    </citation>
    <scope>NUCLEOTIDE SEQUENCE [LARGE SCALE GENOMIC DNA]</scope>
    <source>
        <strain evidence="1">HL-2020</strain>
        <tissue evidence="1">Leaf</tissue>
    </source>
</reference>
<dbReference type="Proteomes" id="UP000631114">
    <property type="component" value="Unassembled WGS sequence"/>
</dbReference>
<accession>A0A835I3D6</accession>
<dbReference type="InterPro" id="IPR011009">
    <property type="entry name" value="Kinase-like_dom_sf"/>
</dbReference>
<comment type="caution">
    <text evidence="1">The sequence shown here is derived from an EMBL/GenBank/DDBJ whole genome shotgun (WGS) entry which is preliminary data.</text>
</comment>
<dbReference type="EMBL" id="JADFTS010000004">
    <property type="protein sequence ID" value="KAF9609799.1"/>
    <property type="molecule type" value="Genomic_DNA"/>
</dbReference>
<dbReference type="Gene3D" id="3.30.200.20">
    <property type="entry name" value="Phosphorylase Kinase, domain 1"/>
    <property type="match status" value="1"/>
</dbReference>
<gene>
    <name evidence="1" type="ORF">IFM89_018596</name>
</gene>
<evidence type="ECO:0000313" key="1">
    <source>
        <dbReference type="EMBL" id="KAF9609799.1"/>
    </source>
</evidence>
<dbReference type="OrthoDB" id="4062651at2759"/>
<evidence type="ECO:0008006" key="3">
    <source>
        <dbReference type="Google" id="ProtNLM"/>
    </source>
</evidence>
<sequence>MRRFAIKRINNVFDNCIDALKTLWELKLLRHLRHENVIALKDVMVPIWRRSFKDVYPPIRKLLDFVTVGCSSNTSLSWIVRVQIALDTTVVTDFGLAKLVGKTSCEGEASATRAVGTFGYLALE</sequence>
<dbReference type="SUPFAM" id="SSF56112">
    <property type="entry name" value="Protein kinase-like (PK-like)"/>
    <property type="match status" value="1"/>
</dbReference>